<proteinExistence type="predicted"/>
<evidence type="ECO:0000313" key="1">
    <source>
        <dbReference type="EMBL" id="GIY64354.1"/>
    </source>
</evidence>
<reference evidence="1 2" key="1">
    <citation type="submission" date="2021-06" db="EMBL/GenBank/DDBJ databases">
        <title>Caerostris extrusa draft genome.</title>
        <authorList>
            <person name="Kono N."/>
            <person name="Arakawa K."/>
        </authorList>
    </citation>
    <scope>NUCLEOTIDE SEQUENCE [LARGE SCALE GENOMIC DNA]</scope>
</reference>
<dbReference type="AlphaFoldDB" id="A0AAV4V3T6"/>
<accession>A0AAV4V3T6</accession>
<sequence length="124" mass="14023">MLPLKNFRTRDQPRVHLIRYNRSEVLPTLFPLNPEGRKETTYLFSTPTWKGEGDAEKGGKAKPGFIKKKKRRLSLDFVNKEEKSRGMCSAYHSTKNLDGVVASNQAIISGRAATSRMVVEEALE</sequence>
<keyword evidence="2" id="KW-1185">Reference proteome</keyword>
<dbReference type="EMBL" id="BPLR01013868">
    <property type="protein sequence ID" value="GIY64354.1"/>
    <property type="molecule type" value="Genomic_DNA"/>
</dbReference>
<dbReference type="Proteomes" id="UP001054945">
    <property type="component" value="Unassembled WGS sequence"/>
</dbReference>
<name>A0AAV4V3T6_CAEEX</name>
<protein>
    <submittedName>
        <fullName evidence="1">Uncharacterized protein</fullName>
    </submittedName>
</protein>
<organism evidence="1 2">
    <name type="scientific">Caerostris extrusa</name>
    <name type="common">Bark spider</name>
    <name type="synonym">Caerostris bankana</name>
    <dbReference type="NCBI Taxonomy" id="172846"/>
    <lineage>
        <taxon>Eukaryota</taxon>
        <taxon>Metazoa</taxon>
        <taxon>Ecdysozoa</taxon>
        <taxon>Arthropoda</taxon>
        <taxon>Chelicerata</taxon>
        <taxon>Arachnida</taxon>
        <taxon>Araneae</taxon>
        <taxon>Araneomorphae</taxon>
        <taxon>Entelegynae</taxon>
        <taxon>Araneoidea</taxon>
        <taxon>Araneidae</taxon>
        <taxon>Caerostris</taxon>
    </lineage>
</organism>
<evidence type="ECO:0000313" key="2">
    <source>
        <dbReference type="Proteomes" id="UP001054945"/>
    </source>
</evidence>
<comment type="caution">
    <text evidence="1">The sequence shown here is derived from an EMBL/GenBank/DDBJ whole genome shotgun (WGS) entry which is preliminary data.</text>
</comment>
<gene>
    <name evidence="1" type="ORF">CEXT_458371</name>
</gene>